<dbReference type="EMBL" id="LSFL01000006">
    <property type="protein sequence ID" value="OBY67181.1"/>
    <property type="molecule type" value="Genomic_DNA"/>
</dbReference>
<dbReference type="SUPFAM" id="SSF53098">
    <property type="entry name" value="Ribonuclease H-like"/>
    <property type="match status" value="1"/>
</dbReference>
<dbReference type="Pfam" id="PF00929">
    <property type="entry name" value="RNase_T"/>
    <property type="match status" value="1"/>
</dbReference>
<keyword evidence="3" id="KW-1185">Reference proteome</keyword>
<dbReference type="Gene3D" id="3.30.420.10">
    <property type="entry name" value="Ribonuclease H-like superfamily/Ribonuclease H"/>
    <property type="match status" value="1"/>
</dbReference>
<dbReference type="NCBIfam" id="TIGR00573">
    <property type="entry name" value="dnaq"/>
    <property type="match status" value="1"/>
</dbReference>
<dbReference type="InterPro" id="IPR013520">
    <property type="entry name" value="Ribonucl_H"/>
</dbReference>
<dbReference type="GO" id="GO:0045004">
    <property type="term" value="P:DNA replication proofreading"/>
    <property type="evidence" value="ECO:0007669"/>
    <property type="project" value="TreeGrafter"/>
</dbReference>
<feature type="domain" description="Exonuclease" evidence="1">
    <location>
        <begin position="37"/>
        <end position="209"/>
    </location>
</feature>
<proteinExistence type="predicted"/>
<dbReference type="STRING" id="996801.BW723_16910"/>
<dbReference type="AlphaFoldDB" id="A0A1B8U5P6"/>
<dbReference type="GO" id="GO:0003677">
    <property type="term" value="F:DNA binding"/>
    <property type="evidence" value="ECO:0007669"/>
    <property type="project" value="InterPro"/>
</dbReference>
<dbReference type="GO" id="GO:0005829">
    <property type="term" value="C:cytosol"/>
    <property type="evidence" value="ECO:0007669"/>
    <property type="project" value="TreeGrafter"/>
</dbReference>
<dbReference type="Proteomes" id="UP000092612">
    <property type="component" value="Unassembled WGS sequence"/>
</dbReference>
<dbReference type="OrthoDB" id="9803913at2"/>
<comment type="caution">
    <text evidence="2">The sequence shown here is derived from an EMBL/GenBank/DDBJ whole genome shotgun (WGS) entry which is preliminary data.</text>
</comment>
<organism evidence="2 3">
    <name type="scientific">Polaribacter reichenbachii</name>
    <dbReference type="NCBI Taxonomy" id="996801"/>
    <lineage>
        <taxon>Bacteria</taxon>
        <taxon>Pseudomonadati</taxon>
        <taxon>Bacteroidota</taxon>
        <taxon>Flavobacteriia</taxon>
        <taxon>Flavobacteriales</taxon>
        <taxon>Flavobacteriaceae</taxon>
    </lineage>
</organism>
<reference evidence="3" key="1">
    <citation type="submission" date="2016-02" db="EMBL/GenBank/DDBJ databases">
        <title>Paenibacillus sp. LPB0068, isolated from Crassostrea gigas.</title>
        <authorList>
            <person name="Shin S.-K."/>
            <person name="Yi H."/>
        </authorList>
    </citation>
    <scope>NUCLEOTIDE SEQUENCE [LARGE SCALE GENOMIC DNA]</scope>
    <source>
        <strain evidence="3">KCTC 23969</strain>
    </source>
</reference>
<dbReference type="GO" id="GO:0003887">
    <property type="term" value="F:DNA-directed DNA polymerase activity"/>
    <property type="evidence" value="ECO:0007669"/>
    <property type="project" value="InterPro"/>
</dbReference>
<dbReference type="PANTHER" id="PTHR30231">
    <property type="entry name" value="DNA POLYMERASE III SUBUNIT EPSILON"/>
    <property type="match status" value="1"/>
</dbReference>
<sequence length="220" mass="25604">MEFNWFQKKEKKVLPEYFLEYKNAFLNAEKLPINQTRFVVFDTETTGFSMKKDRVLSIGAVSLVDNIINVNNSFEVYIKQEIFKAETVPIHGILKYGEMDKINELEALKQFLKYIENAVLVGHHVGFDVQMINEILKRNKLPNLVNKSIDTGFLFKKSKHAVYKNDKKHYTLDDLCNELKISKSDRHTASGDAYITAIAFLKILSRLNNRTDLKFKDLLF</sequence>
<evidence type="ECO:0000259" key="1">
    <source>
        <dbReference type="SMART" id="SM00479"/>
    </source>
</evidence>
<dbReference type="RefSeq" id="WP_068357491.1">
    <property type="nucleotide sequence ID" value="NZ_CP019337.1"/>
</dbReference>
<dbReference type="InterPro" id="IPR006054">
    <property type="entry name" value="DnaQ"/>
</dbReference>
<dbReference type="CDD" id="cd06127">
    <property type="entry name" value="DEDDh"/>
    <property type="match status" value="1"/>
</dbReference>
<evidence type="ECO:0000313" key="2">
    <source>
        <dbReference type="EMBL" id="OBY67181.1"/>
    </source>
</evidence>
<name>A0A1B8U5P6_9FLAO</name>
<dbReference type="KEGG" id="prn:BW723_16910"/>
<gene>
    <name evidence="2" type="ORF">LPB301_03345</name>
</gene>
<dbReference type="SMART" id="SM00479">
    <property type="entry name" value="EXOIII"/>
    <property type="match status" value="1"/>
</dbReference>
<dbReference type="InterPro" id="IPR012337">
    <property type="entry name" value="RNaseH-like_sf"/>
</dbReference>
<accession>A0A1B8U5P6</accession>
<dbReference type="InterPro" id="IPR036397">
    <property type="entry name" value="RNaseH_sf"/>
</dbReference>
<protein>
    <recommendedName>
        <fullName evidence="1">Exonuclease domain-containing protein</fullName>
    </recommendedName>
</protein>
<dbReference type="PANTHER" id="PTHR30231:SF41">
    <property type="entry name" value="DNA POLYMERASE III SUBUNIT EPSILON"/>
    <property type="match status" value="1"/>
</dbReference>
<dbReference type="GO" id="GO:0008408">
    <property type="term" value="F:3'-5' exonuclease activity"/>
    <property type="evidence" value="ECO:0007669"/>
    <property type="project" value="TreeGrafter"/>
</dbReference>
<evidence type="ECO:0000313" key="3">
    <source>
        <dbReference type="Proteomes" id="UP000092612"/>
    </source>
</evidence>